<dbReference type="GO" id="GO:0016787">
    <property type="term" value="F:hydrolase activity"/>
    <property type="evidence" value="ECO:0007669"/>
    <property type="project" value="UniProtKB-KW"/>
</dbReference>
<accession>A0A5N5GSP4</accession>
<gene>
    <name evidence="2" type="ORF">D8674_014485</name>
</gene>
<keyword evidence="2" id="KW-0378">Hydrolase</keyword>
<reference evidence="2 3" key="3">
    <citation type="submission" date="2019-11" db="EMBL/GenBank/DDBJ databases">
        <title>A de novo genome assembly of a pear dwarfing rootstock.</title>
        <authorList>
            <person name="Wang F."/>
            <person name="Wang J."/>
            <person name="Li S."/>
            <person name="Zhang Y."/>
            <person name="Fang M."/>
            <person name="Ma L."/>
            <person name="Zhao Y."/>
            <person name="Jiang S."/>
        </authorList>
    </citation>
    <scope>NUCLEOTIDE SEQUENCE [LARGE SCALE GENOMIC DNA]</scope>
    <source>
        <strain evidence="2">S2</strain>
        <tissue evidence="2">Leaf</tissue>
    </source>
</reference>
<evidence type="ECO:0000256" key="1">
    <source>
        <dbReference type="SAM" id="MobiDB-lite"/>
    </source>
</evidence>
<evidence type="ECO:0000313" key="3">
    <source>
        <dbReference type="Proteomes" id="UP000327157"/>
    </source>
</evidence>
<sequence length="53" mass="5911">MSRYPSSPTTNANRYGGIYCSINDLIPQIKRHQRLRHDDDGSGRGEEGMSESG</sequence>
<feature type="region of interest" description="Disordered" evidence="1">
    <location>
        <begin position="31"/>
        <end position="53"/>
    </location>
</feature>
<name>A0A5N5GSP4_9ROSA</name>
<feature type="compositionally biased region" description="Basic and acidic residues" evidence="1">
    <location>
        <begin position="36"/>
        <end position="47"/>
    </location>
</feature>
<dbReference type="EMBL" id="SMOL01000401">
    <property type="protein sequence ID" value="KAB2618616.1"/>
    <property type="molecule type" value="Genomic_DNA"/>
</dbReference>
<proteinExistence type="predicted"/>
<reference evidence="3" key="2">
    <citation type="submission" date="2019-10" db="EMBL/GenBank/DDBJ databases">
        <title>A de novo genome assembly of a pear dwarfing rootstock.</title>
        <authorList>
            <person name="Wang F."/>
            <person name="Wang J."/>
            <person name="Li S."/>
            <person name="Zhang Y."/>
            <person name="Fang M."/>
            <person name="Ma L."/>
            <person name="Zhao Y."/>
            <person name="Jiang S."/>
        </authorList>
    </citation>
    <scope>NUCLEOTIDE SEQUENCE [LARGE SCALE GENOMIC DNA]</scope>
</reference>
<comment type="caution">
    <text evidence="2">The sequence shown here is derived from an EMBL/GenBank/DDBJ whole genome shotgun (WGS) entry which is preliminary data.</text>
</comment>
<evidence type="ECO:0000313" key="2">
    <source>
        <dbReference type="EMBL" id="KAB2618616.1"/>
    </source>
</evidence>
<organism evidence="2 3">
    <name type="scientific">Pyrus ussuriensis x Pyrus communis</name>
    <dbReference type="NCBI Taxonomy" id="2448454"/>
    <lineage>
        <taxon>Eukaryota</taxon>
        <taxon>Viridiplantae</taxon>
        <taxon>Streptophyta</taxon>
        <taxon>Embryophyta</taxon>
        <taxon>Tracheophyta</taxon>
        <taxon>Spermatophyta</taxon>
        <taxon>Magnoliopsida</taxon>
        <taxon>eudicotyledons</taxon>
        <taxon>Gunneridae</taxon>
        <taxon>Pentapetalae</taxon>
        <taxon>rosids</taxon>
        <taxon>fabids</taxon>
        <taxon>Rosales</taxon>
        <taxon>Rosaceae</taxon>
        <taxon>Amygdaloideae</taxon>
        <taxon>Maleae</taxon>
        <taxon>Pyrus</taxon>
    </lineage>
</organism>
<protein>
    <submittedName>
        <fullName evidence="2">Leukotriene A-4 hydrolase-like protein</fullName>
    </submittedName>
</protein>
<keyword evidence="3" id="KW-1185">Reference proteome</keyword>
<dbReference type="AlphaFoldDB" id="A0A5N5GSP4"/>
<reference evidence="2 3" key="1">
    <citation type="submission" date="2019-09" db="EMBL/GenBank/DDBJ databases">
        <authorList>
            <person name="Ou C."/>
        </authorList>
    </citation>
    <scope>NUCLEOTIDE SEQUENCE [LARGE SCALE GENOMIC DNA]</scope>
    <source>
        <strain evidence="2">S2</strain>
        <tissue evidence="2">Leaf</tissue>
    </source>
</reference>
<dbReference type="Proteomes" id="UP000327157">
    <property type="component" value="Chromosome 15"/>
</dbReference>